<sequence>MIVVIEEIGEDLKKIVLLEHGNRNCILDHVASRAGTIYPYTNFVASLGLNLRPAFFALALLAI</sequence>
<evidence type="ECO:0000313" key="1">
    <source>
        <dbReference type="EMBL" id="KIK32607.1"/>
    </source>
</evidence>
<dbReference type="EMBL" id="KN836174">
    <property type="protein sequence ID" value="KIK32607.1"/>
    <property type="molecule type" value="Genomic_DNA"/>
</dbReference>
<keyword evidence="2" id="KW-1185">Reference proteome</keyword>
<dbReference type="InParanoid" id="A0A0D0AEF6"/>
<dbReference type="HOGENOM" id="CLU_2887299_0_0_1"/>
<reference evidence="2" key="2">
    <citation type="submission" date="2015-01" db="EMBL/GenBank/DDBJ databases">
        <title>Evolutionary Origins and Diversification of the Mycorrhizal Mutualists.</title>
        <authorList>
            <consortium name="DOE Joint Genome Institute"/>
            <consortium name="Mycorrhizal Genomics Consortium"/>
            <person name="Kohler A."/>
            <person name="Kuo A."/>
            <person name="Nagy L.G."/>
            <person name="Floudas D."/>
            <person name="Copeland A."/>
            <person name="Barry K.W."/>
            <person name="Cichocki N."/>
            <person name="Veneault-Fourrey C."/>
            <person name="LaButti K."/>
            <person name="Lindquist E.A."/>
            <person name="Lipzen A."/>
            <person name="Lundell T."/>
            <person name="Morin E."/>
            <person name="Murat C."/>
            <person name="Riley R."/>
            <person name="Ohm R."/>
            <person name="Sun H."/>
            <person name="Tunlid A."/>
            <person name="Henrissat B."/>
            <person name="Grigoriev I.V."/>
            <person name="Hibbett D.S."/>
            <person name="Martin F."/>
        </authorList>
    </citation>
    <scope>NUCLEOTIDE SEQUENCE [LARGE SCALE GENOMIC DNA]</scope>
    <source>
        <strain evidence="2">UH-Slu-Lm8-n1</strain>
    </source>
</reference>
<dbReference type="AlphaFoldDB" id="A0A0D0AEF6"/>
<gene>
    <name evidence="1" type="ORF">CY34DRAFT_814183</name>
</gene>
<reference evidence="1 2" key="1">
    <citation type="submission" date="2014-04" db="EMBL/GenBank/DDBJ databases">
        <authorList>
            <consortium name="DOE Joint Genome Institute"/>
            <person name="Kuo A."/>
            <person name="Ruytinx J."/>
            <person name="Rineau F."/>
            <person name="Colpaert J."/>
            <person name="Kohler A."/>
            <person name="Nagy L.G."/>
            <person name="Floudas D."/>
            <person name="Copeland A."/>
            <person name="Barry K.W."/>
            <person name="Cichocki N."/>
            <person name="Veneault-Fourrey C."/>
            <person name="LaButti K."/>
            <person name="Lindquist E.A."/>
            <person name="Lipzen A."/>
            <person name="Lundell T."/>
            <person name="Morin E."/>
            <person name="Murat C."/>
            <person name="Sun H."/>
            <person name="Tunlid A."/>
            <person name="Henrissat B."/>
            <person name="Grigoriev I.V."/>
            <person name="Hibbett D.S."/>
            <person name="Martin F."/>
            <person name="Nordberg H.P."/>
            <person name="Cantor M.N."/>
            <person name="Hua S.X."/>
        </authorList>
    </citation>
    <scope>NUCLEOTIDE SEQUENCE [LARGE SCALE GENOMIC DNA]</scope>
    <source>
        <strain evidence="1 2">UH-Slu-Lm8-n1</strain>
    </source>
</reference>
<evidence type="ECO:0000313" key="2">
    <source>
        <dbReference type="Proteomes" id="UP000054485"/>
    </source>
</evidence>
<accession>A0A0D0AEF6</accession>
<proteinExistence type="predicted"/>
<protein>
    <submittedName>
        <fullName evidence="1">Uncharacterized protein</fullName>
    </submittedName>
</protein>
<name>A0A0D0AEF6_9AGAM</name>
<dbReference type="Proteomes" id="UP000054485">
    <property type="component" value="Unassembled WGS sequence"/>
</dbReference>
<organism evidence="1 2">
    <name type="scientific">Suillus luteus UH-Slu-Lm8-n1</name>
    <dbReference type="NCBI Taxonomy" id="930992"/>
    <lineage>
        <taxon>Eukaryota</taxon>
        <taxon>Fungi</taxon>
        <taxon>Dikarya</taxon>
        <taxon>Basidiomycota</taxon>
        <taxon>Agaricomycotina</taxon>
        <taxon>Agaricomycetes</taxon>
        <taxon>Agaricomycetidae</taxon>
        <taxon>Boletales</taxon>
        <taxon>Suillineae</taxon>
        <taxon>Suillaceae</taxon>
        <taxon>Suillus</taxon>
    </lineage>
</organism>